<reference evidence="2 3" key="1">
    <citation type="journal article" date="2019" name="Commun. Biol.">
        <title>The bagworm genome reveals a unique fibroin gene that provides high tensile strength.</title>
        <authorList>
            <person name="Kono N."/>
            <person name="Nakamura H."/>
            <person name="Ohtoshi R."/>
            <person name="Tomita M."/>
            <person name="Numata K."/>
            <person name="Arakawa K."/>
        </authorList>
    </citation>
    <scope>NUCLEOTIDE SEQUENCE [LARGE SCALE GENOMIC DNA]</scope>
</reference>
<sequence length="101" mass="11419">MEFMCYKFSEQRPDSTPGAAAVMFEVHYFVKAATKEISLGGEQGRCYRAISVVGRVRARARGRAARVVIQLFKITRDRPPLNIHTTGRPSRQPERRGRAPT</sequence>
<feature type="compositionally biased region" description="Basic and acidic residues" evidence="1">
    <location>
        <begin position="91"/>
        <end position="101"/>
    </location>
</feature>
<keyword evidence="3" id="KW-1185">Reference proteome</keyword>
<protein>
    <submittedName>
        <fullName evidence="2">Uncharacterized protein</fullName>
    </submittedName>
</protein>
<comment type="caution">
    <text evidence="2">The sequence shown here is derived from an EMBL/GenBank/DDBJ whole genome shotgun (WGS) entry which is preliminary data.</text>
</comment>
<dbReference type="EMBL" id="BGZK01000531">
    <property type="protein sequence ID" value="GBP48844.1"/>
    <property type="molecule type" value="Genomic_DNA"/>
</dbReference>
<proteinExistence type="predicted"/>
<feature type="region of interest" description="Disordered" evidence="1">
    <location>
        <begin position="79"/>
        <end position="101"/>
    </location>
</feature>
<accession>A0A4C1WF91</accession>
<gene>
    <name evidence="2" type="ORF">EVAR_8453_1</name>
</gene>
<dbReference type="Proteomes" id="UP000299102">
    <property type="component" value="Unassembled WGS sequence"/>
</dbReference>
<evidence type="ECO:0000256" key="1">
    <source>
        <dbReference type="SAM" id="MobiDB-lite"/>
    </source>
</evidence>
<dbReference type="AlphaFoldDB" id="A0A4C1WF91"/>
<evidence type="ECO:0000313" key="3">
    <source>
        <dbReference type="Proteomes" id="UP000299102"/>
    </source>
</evidence>
<name>A0A4C1WF91_EUMVA</name>
<organism evidence="2 3">
    <name type="scientific">Eumeta variegata</name>
    <name type="common">Bagworm moth</name>
    <name type="synonym">Eumeta japonica</name>
    <dbReference type="NCBI Taxonomy" id="151549"/>
    <lineage>
        <taxon>Eukaryota</taxon>
        <taxon>Metazoa</taxon>
        <taxon>Ecdysozoa</taxon>
        <taxon>Arthropoda</taxon>
        <taxon>Hexapoda</taxon>
        <taxon>Insecta</taxon>
        <taxon>Pterygota</taxon>
        <taxon>Neoptera</taxon>
        <taxon>Endopterygota</taxon>
        <taxon>Lepidoptera</taxon>
        <taxon>Glossata</taxon>
        <taxon>Ditrysia</taxon>
        <taxon>Tineoidea</taxon>
        <taxon>Psychidae</taxon>
        <taxon>Oiketicinae</taxon>
        <taxon>Eumeta</taxon>
    </lineage>
</organism>
<evidence type="ECO:0000313" key="2">
    <source>
        <dbReference type="EMBL" id="GBP48844.1"/>
    </source>
</evidence>